<dbReference type="AlphaFoldDB" id="A0A9J6P924"/>
<sequence length="61" mass="6565">MIWILMCLAAVLVAAILGMGGLADQPVALAQIAVYALLVGLVMALVSNMVRNDPRDREERQ</sequence>
<proteinExistence type="predicted"/>
<name>A0A9J6P924_9PROT</name>
<gene>
    <name evidence="2" type="ORF">NJQ99_08065</name>
</gene>
<keyword evidence="1" id="KW-1133">Transmembrane helix</keyword>
<protein>
    <submittedName>
        <fullName evidence="2">Uncharacterized protein</fullName>
    </submittedName>
</protein>
<accession>A0A9J6P924</accession>
<keyword evidence="1" id="KW-0472">Membrane</keyword>
<evidence type="ECO:0000313" key="3">
    <source>
        <dbReference type="Proteomes" id="UP001055804"/>
    </source>
</evidence>
<feature type="transmembrane region" description="Helical" evidence="1">
    <location>
        <begin position="33"/>
        <end position="50"/>
    </location>
</feature>
<dbReference type="EMBL" id="JAMZFT010000002">
    <property type="protein sequence ID" value="MCP1336356.1"/>
    <property type="molecule type" value="Genomic_DNA"/>
</dbReference>
<dbReference type="Proteomes" id="UP001055804">
    <property type="component" value="Unassembled WGS sequence"/>
</dbReference>
<keyword evidence="1" id="KW-0812">Transmembrane</keyword>
<evidence type="ECO:0000256" key="1">
    <source>
        <dbReference type="SAM" id="Phobius"/>
    </source>
</evidence>
<reference evidence="2" key="1">
    <citation type="submission" date="2022-06" db="EMBL/GenBank/DDBJ databases">
        <title>Isolation and Genomics of Futiania mangrovii gen. nov., sp. nov., a Rare and Metabolically-versatile member in the Class Alphaproteobacteria.</title>
        <authorList>
            <person name="Liu L."/>
            <person name="Huang W.-C."/>
            <person name="Pan J."/>
            <person name="Li J."/>
            <person name="Huang Y."/>
            <person name="Du H."/>
            <person name="Liu Y."/>
            <person name="Li M."/>
        </authorList>
    </citation>
    <scope>NUCLEOTIDE SEQUENCE</scope>
    <source>
        <strain evidence="2">FT118</strain>
    </source>
</reference>
<evidence type="ECO:0000313" key="2">
    <source>
        <dbReference type="EMBL" id="MCP1336356.1"/>
    </source>
</evidence>
<organism evidence="2 3">
    <name type="scientific">Futiania mangrovi</name>
    <dbReference type="NCBI Taxonomy" id="2959716"/>
    <lineage>
        <taxon>Bacteria</taxon>
        <taxon>Pseudomonadati</taxon>
        <taxon>Pseudomonadota</taxon>
        <taxon>Alphaproteobacteria</taxon>
        <taxon>Futianiales</taxon>
        <taxon>Futianiaceae</taxon>
        <taxon>Futiania</taxon>
    </lineage>
</organism>
<dbReference type="RefSeq" id="WP_269332319.1">
    <property type="nucleotide sequence ID" value="NZ_JAMZFT010000002.1"/>
</dbReference>
<comment type="caution">
    <text evidence="2">The sequence shown here is derived from an EMBL/GenBank/DDBJ whole genome shotgun (WGS) entry which is preliminary data.</text>
</comment>
<keyword evidence="3" id="KW-1185">Reference proteome</keyword>